<evidence type="ECO:0000256" key="1">
    <source>
        <dbReference type="ARBA" id="ARBA00004651"/>
    </source>
</evidence>
<dbReference type="InterPro" id="IPR017452">
    <property type="entry name" value="GPCR_Rhodpsn_7TM"/>
</dbReference>
<feature type="transmembrane region" description="Helical" evidence="8">
    <location>
        <begin position="62"/>
        <end position="85"/>
    </location>
</feature>
<accession>A0A9J7DY10</accession>
<reference evidence="11" key="1">
    <citation type="submission" date="2025-08" db="UniProtKB">
        <authorList>
            <consortium name="RefSeq"/>
        </authorList>
    </citation>
    <scope>IDENTIFICATION</scope>
    <source>
        <strain evidence="11">Ishihara</strain>
        <tissue evidence="11">Whole body</tissue>
    </source>
</reference>
<evidence type="ECO:0000256" key="3">
    <source>
        <dbReference type="ARBA" id="ARBA00022475"/>
    </source>
</evidence>
<comment type="subcellular location">
    <subcellularLocation>
        <location evidence="1">Cell membrane</location>
        <topology evidence="1">Multi-pass membrane protein</topology>
    </subcellularLocation>
</comment>
<dbReference type="CDD" id="cd00637">
    <property type="entry name" value="7tm_classA_rhodopsin-like"/>
    <property type="match status" value="1"/>
</dbReference>
<dbReference type="RefSeq" id="XP_022818117.1">
    <property type="nucleotide sequence ID" value="XM_022962349.1"/>
</dbReference>
<dbReference type="GO" id="GO:0005886">
    <property type="term" value="C:plasma membrane"/>
    <property type="evidence" value="ECO:0007669"/>
    <property type="project" value="UniProtKB-SubCell"/>
</dbReference>
<dbReference type="AlphaFoldDB" id="A0A9J7DY10"/>
<keyword evidence="4 7" id="KW-0812">Transmembrane</keyword>
<dbReference type="PANTHER" id="PTHR22750">
    <property type="entry name" value="G-PROTEIN COUPLED RECEPTOR"/>
    <property type="match status" value="1"/>
</dbReference>
<comment type="similarity">
    <text evidence="2 7">Belongs to the G-protein coupled receptor 1 family.</text>
</comment>
<keyword evidence="6 8" id="KW-0472">Membrane</keyword>
<dbReference type="GeneID" id="111350699"/>
<evidence type="ECO:0000256" key="8">
    <source>
        <dbReference type="SAM" id="Phobius"/>
    </source>
</evidence>
<evidence type="ECO:0000256" key="7">
    <source>
        <dbReference type="RuleBase" id="RU000688"/>
    </source>
</evidence>
<feature type="transmembrane region" description="Helical" evidence="8">
    <location>
        <begin position="205"/>
        <end position="236"/>
    </location>
</feature>
<dbReference type="SUPFAM" id="SSF81321">
    <property type="entry name" value="Family A G protein-coupled receptor-like"/>
    <property type="match status" value="1"/>
</dbReference>
<feature type="transmembrane region" description="Helical" evidence="8">
    <location>
        <begin position="129"/>
        <end position="151"/>
    </location>
</feature>
<dbReference type="Proteomes" id="UP000301870">
    <property type="component" value="Chromosome 11"/>
</dbReference>
<evidence type="ECO:0000313" key="10">
    <source>
        <dbReference type="Proteomes" id="UP000301870"/>
    </source>
</evidence>
<evidence type="ECO:0000259" key="9">
    <source>
        <dbReference type="PROSITE" id="PS50262"/>
    </source>
</evidence>
<evidence type="ECO:0000313" key="11">
    <source>
        <dbReference type="RefSeq" id="XP_022818117.1"/>
    </source>
</evidence>
<gene>
    <name evidence="11" type="primary">LOC111350699</name>
</gene>
<keyword evidence="7" id="KW-0297">G-protein coupled receptor</keyword>
<organism evidence="10 11">
    <name type="scientific">Spodoptera litura</name>
    <name type="common">Asian cotton leafworm</name>
    <dbReference type="NCBI Taxonomy" id="69820"/>
    <lineage>
        <taxon>Eukaryota</taxon>
        <taxon>Metazoa</taxon>
        <taxon>Ecdysozoa</taxon>
        <taxon>Arthropoda</taxon>
        <taxon>Hexapoda</taxon>
        <taxon>Insecta</taxon>
        <taxon>Pterygota</taxon>
        <taxon>Neoptera</taxon>
        <taxon>Endopterygota</taxon>
        <taxon>Lepidoptera</taxon>
        <taxon>Glossata</taxon>
        <taxon>Ditrysia</taxon>
        <taxon>Noctuoidea</taxon>
        <taxon>Noctuidae</taxon>
        <taxon>Amphipyrinae</taxon>
        <taxon>Spodoptera</taxon>
    </lineage>
</organism>
<dbReference type="PROSITE" id="PS00237">
    <property type="entry name" value="G_PROTEIN_RECEP_F1_1"/>
    <property type="match status" value="1"/>
</dbReference>
<keyword evidence="7" id="KW-0675">Receptor</keyword>
<feature type="domain" description="G-protein coupled receptors family 1 profile" evidence="9">
    <location>
        <begin position="73"/>
        <end position="382"/>
    </location>
</feature>
<keyword evidence="10" id="KW-1185">Reference proteome</keyword>
<evidence type="ECO:0000256" key="2">
    <source>
        <dbReference type="ARBA" id="ARBA00010663"/>
    </source>
</evidence>
<protein>
    <submittedName>
        <fullName evidence="11">Melanocyte-stimulating hormone receptor-like isoform X2</fullName>
    </submittedName>
</protein>
<evidence type="ECO:0000256" key="5">
    <source>
        <dbReference type="ARBA" id="ARBA00022989"/>
    </source>
</evidence>
<keyword evidence="5 8" id="KW-1133">Transmembrane helix</keyword>
<proteinExistence type="inferred from homology"/>
<dbReference type="Gene3D" id="1.20.1070.10">
    <property type="entry name" value="Rhodopsin 7-helix transmembrane proteins"/>
    <property type="match status" value="1"/>
</dbReference>
<evidence type="ECO:0000256" key="4">
    <source>
        <dbReference type="ARBA" id="ARBA00022692"/>
    </source>
</evidence>
<name>A0A9J7DY10_SPOLT</name>
<dbReference type="GO" id="GO:0004930">
    <property type="term" value="F:G protein-coupled receptor activity"/>
    <property type="evidence" value="ECO:0007669"/>
    <property type="project" value="UniProtKB-KW"/>
</dbReference>
<sequence length="406" mass="45866">MELEDTNITNFKTNVTLDQVMDFFNLNLSNVNQSEVSQIHLFDLYEAYKTIEKEQLMVYKSVAYIIGTLIILSNLTVVISSGLILRKGQQPKSTYLLLGNVSLADTIVGFSLIFGVTVDNSVSSNPLCIFQIGMLVCPAMVSIFSVGVIAVDRYIYILHGLYYQRWFNTTRVRIGILCIWMIGIFISTLPAMGWTGRTFRDFRCWYIAVFPSALLLVLSIVVLSVIIMVCILYILILRSAVKAVDKIREFKENSYTNKGFIDDLANSAAVVSTTDSCGSSIVEMRKFDSETQTYQSDASRDRRMGCCRMSSSHPSKLKAVKTVLIVTLCFLGTWAPYYVAVIMYVRCDIMKNGYECIPLEILTLGPLYLLGVCNSLCDPLIYAWRHSGFKSTLKRIYWKCLAKHKI</sequence>
<dbReference type="InterPro" id="IPR000276">
    <property type="entry name" value="GPCR_Rhodpsn"/>
</dbReference>
<dbReference type="PRINTS" id="PR00237">
    <property type="entry name" value="GPCRRHODOPSN"/>
</dbReference>
<feature type="transmembrane region" description="Helical" evidence="8">
    <location>
        <begin position="97"/>
        <end position="117"/>
    </location>
</feature>
<keyword evidence="3" id="KW-1003">Cell membrane</keyword>
<feature type="transmembrane region" description="Helical" evidence="8">
    <location>
        <begin position="323"/>
        <end position="345"/>
    </location>
</feature>
<keyword evidence="7" id="KW-0807">Transducer</keyword>
<dbReference type="PROSITE" id="PS50262">
    <property type="entry name" value="G_PROTEIN_RECEP_F1_2"/>
    <property type="match status" value="1"/>
</dbReference>
<dbReference type="Pfam" id="PF00001">
    <property type="entry name" value="7tm_1"/>
    <property type="match status" value="1"/>
</dbReference>
<feature type="transmembrane region" description="Helical" evidence="8">
    <location>
        <begin position="172"/>
        <end position="193"/>
    </location>
</feature>
<evidence type="ECO:0000256" key="6">
    <source>
        <dbReference type="ARBA" id="ARBA00023136"/>
    </source>
</evidence>